<dbReference type="AlphaFoldDB" id="A0A1M3KV36"/>
<protein>
    <recommendedName>
        <fullName evidence="3">Transcriptional regulator</fullName>
    </recommendedName>
</protein>
<gene>
    <name evidence="1" type="ORF">BGO89_12980</name>
</gene>
<comment type="caution">
    <text evidence="1">The sequence shown here is derived from an EMBL/GenBank/DDBJ whole genome shotgun (WGS) entry which is preliminary data.</text>
</comment>
<dbReference type="EMBL" id="MKVH01000025">
    <property type="protein sequence ID" value="OJX56247.1"/>
    <property type="molecule type" value="Genomic_DNA"/>
</dbReference>
<sequence>MLTEACRNAVRAVVFLASQDDPSSRHTVREIAASIGGPEAFVAKVLQTMSREGLISASKGPNGGMYLTARQCARPVLDIVKCIDGLDVFRECGLGLQKCSAQRPCPMHDAYAALRDALLLSYKTTTIKDLADSVRKGDAVLHR</sequence>
<dbReference type="InterPro" id="IPR036388">
    <property type="entry name" value="WH-like_DNA-bd_sf"/>
</dbReference>
<proteinExistence type="predicted"/>
<dbReference type="GO" id="GO:0005829">
    <property type="term" value="C:cytosol"/>
    <property type="evidence" value="ECO:0007669"/>
    <property type="project" value="TreeGrafter"/>
</dbReference>
<reference evidence="1 2" key="1">
    <citation type="submission" date="2016-09" db="EMBL/GenBank/DDBJ databases">
        <title>Genome-resolved meta-omics ties microbial dynamics to process performance in biotechnology for thiocyanate degradation.</title>
        <authorList>
            <person name="Kantor R.S."/>
            <person name="Huddy R.J."/>
            <person name="Iyer R."/>
            <person name="Thomas B.C."/>
            <person name="Brown C.T."/>
            <person name="Anantharaman K."/>
            <person name="Tringe S."/>
            <person name="Hettich R.L."/>
            <person name="Harrison S.T."/>
            <person name="Banfield J.F."/>
        </authorList>
    </citation>
    <scope>NUCLEOTIDE SEQUENCE [LARGE SCALE GENOMIC DNA]</scope>
    <source>
        <strain evidence="1">59-99</strain>
    </source>
</reference>
<dbReference type="STRING" id="1895771.BGO89_12980"/>
<dbReference type="Gene3D" id="1.10.10.10">
    <property type="entry name" value="Winged helix-like DNA-binding domain superfamily/Winged helix DNA-binding domain"/>
    <property type="match status" value="1"/>
</dbReference>
<dbReference type="Pfam" id="PF02082">
    <property type="entry name" value="Rrf2"/>
    <property type="match status" value="1"/>
</dbReference>
<evidence type="ECO:0008006" key="3">
    <source>
        <dbReference type="Google" id="ProtNLM"/>
    </source>
</evidence>
<dbReference type="NCBIfam" id="TIGR00738">
    <property type="entry name" value="rrf2_super"/>
    <property type="match status" value="1"/>
</dbReference>
<dbReference type="InterPro" id="IPR036390">
    <property type="entry name" value="WH_DNA-bd_sf"/>
</dbReference>
<evidence type="ECO:0000313" key="1">
    <source>
        <dbReference type="EMBL" id="OJX56247.1"/>
    </source>
</evidence>
<evidence type="ECO:0000313" key="2">
    <source>
        <dbReference type="Proteomes" id="UP000184233"/>
    </source>
</evidence>
<dbReference type="PROSITE" id="PS51197">
    <property type="entry name" value="HTH_RRF2_2"/>
    <property type="match status" value="1"/>
</dbReference>
<dbReference type="InterPro" id="IPR000944">
    <property type="entry name" value="Tscrpt_reg_Rrf2"/>
</dbReference>
<dbReference type="SUPFAM" id="SSF46785">
    <property type="entry name" value="Winged helix' DNA-binding domain"/>
    <property type="match status" value="1"/>
</dbReference>
<organism evidence="1 2">
    <name type="scientific">Candidatus Kapaibacterium thiocyanatum</name>
    <dbReference type="NCBI Taxonomy" id="1895771"/>
    <lineage>
        <taxon>Bacteria</taxon>
        <taxon>Pseudomonadati</taxon>
        <taxon>Candidatus Kapaibacteriota</taxon>
        <taxon>Candidatus Kapaibacteriia</taxon>
        <taxon>Candidatus Kapaibacteriales</taxon>
        <taxon>Candidatus Kapaibacteriaceae</taxon>
        <taxon>Candidatus Kapaibacterium</taxon>
    </lineage>
</organism>
<accession>A0A1M3KV36</accession>
<name>A0A1M3KV36_9BACT</name>
<dbReference type="PANTHER" id="PTHR33221:SF15">
    <property type="entry name" value="HTH-TYPE TRANSCRIPTIONAL REGULATOR YWGB-RELATED"/>
    <property type="match status" value="1"/>
</dbReference>
<dbReference type="Proteomes" id="UP000184233">
    <property type="component" value="Unassembled WGS sequence"/>
</dbReference>
<dbReference type="GO" id="GO:0003700">
    <property type="term" value="F:DNA-binding transcription factor activity"/>
    <property type="evidence" value="ECO:0007669"/>
    <property type="project" value="TreeGrafter"/>
</dbReference>
<dbReference type="PANTHER" id="PTHR33221">
    <property type="entry name" value="WINGED HELIX-TURN-HELIX TRANSCRIPTIONAL REGULATOR, RRF2 FAMILY"/>
    <property type="match status" value="1"/>
</dbReference>